<name>A0A1H1FYB3_9ACTN</name>
<dbReference type="Gene3D" id="2.60.120.380">
    <property type="match status" value="1"/>
</dbReference>
<dbReference type="InterPro" id="IPR001316">
    <property type="entry name" value="Pept_S1A_streptogrisin"/>
</dbReference>
<sequence>MRNRLLITGAALTVTALLLPVSPASADPDPTDRGTRTPADFTATPLKPPQGMLQALQRDLGLTAEQVTTRLANEHRARQIEPKLRDKLKDRFGGSWVTDSGDLVVATTDRSATADITAAGAEAKVVQRPLTELDAVKEAIDKAAQRAPDTAVPVWYVDVKTNAVVIRATDPAAADRLLTASGADRSAVRVETTTEQPTPLYDVRGGDAYYINDSARCSVGFSVTRGSTGGFVTAGHCGRAGATTTGYNRVAQGTFQGSSFPGNDYAWVAVNSQWTPRGVVNGYSAGEIPVRGSAEAPVGSSVCRSGSTTQWHCGVIQQRNTSVTYPEGTVNQVVRTSVCAERGDSGGSYISGDQAQGVTSGGSGNCTVGGTTYFQPVNEILSAYNLTLVTSDSGQPPQTACTGYQNTYSGSLSSGQNAYQPDGSYYQTASAGTHRGCLSGPSGADFDLYLERWTGSSWSTVAQSISTGPNESLTYIGTAGYYRYRIHAYSGSGAYTMGLTRP</sequence>
<dbReference type="GO" id="GO:0004252">
    <property type="term" value="F:serine-type endopeptidase activity"/>
    <property type="evidence" value="ECO:0007669"/>
    <property type="project" value="InterPro"/>
</dbReference>
<keyword evidence="2" id="KW-0645">Protease</keyword>
<dbReference type="InterPro" id="IPR037295">
    <property type="entry name" value="Alpha-lytic_protease_prodomain"/>
</dbReference>
<accession>A0A1H1FYB3</accession>
<dbReference type="InterPro" id="IPR043504">
    <property type="entry name" value="Peptidase_S1_PA_chymotrypsin"/>
</dbReference>
<dbReference type="Pfam" id="PF02983">
    <property type="entry name" value="Pro_Al_protease"/>
    <property type="match status" value="1"/>
</dbReference>
<dbReference type="SUPFAM" id="SSF54806">
    <property type="entry name" value="Alpha-lytic protease prodomain"/>
    <property type="match status" value="1"/>
</dbReference>
<evidence type="ECO:0000256" key="6">
    <source>
        <dbReference type="ARBA" id="ARBA00023145"/>
    </source>
</evidence>
<reference evidence="11 12" key="1">
    <citation type="submission" date="2016-10" db="EMBL/GenBank/DDBJ databases">
        <authorList>
            <person name="de Groot N.N."/>
        </authorList>
    </citation>
    <scope>NUCLEOTIDE SEQUENCE [LARGE SCALE GENOMIC DNA]</scope>
    <source>
        <strain evidence="11 12">DSM 43794</strain>
    </source>
</reference>
<comment type="similarity">
    <text evidence="1">Belongs to the peptidase S1 family.</text>
</comment>
<feature type="chain" id="PRO_5011535694" evidence="9">
    <location>
        <begin position="27"/>
        <end position="502"/>
    </location>
</feature>
<keyword evidence="6" id="KW-0865">Zymogen</keyword>
<evidence type="ECO:0000256" key="5">
    <source>
        <dbReference type="ARBA" id="ARBA00022825"/>
    </source>
</evidence>
<evidence type="ECO:0000313" key="12">
    <source>
        <dbReference type="Proteomes" id="UP000217103"/>
    </source>
</evidence>
<evidence type="ECO:0000256" key="1">
    <source>
        <dbReference type="ARBA" id="ARBA00007664"/>
    </source>
</evidence>
<organism evidence="11 12">
    <name type="scientific">Thermostaphylospora chromogena</name>
    <dbReference type="NCBI Taxonomy" id="35622"/>
    <lineage>
        <taxon>Bacteria</taxon>
        <taxon>Bacillati</taxon>
        <taxon>Actinomycetota</taxon>
        <taxon>Actinomycetes</taxon>
        <taxon>Streptosporangiales</taxon>
        <taxon>Thermomonosporaceae</taxon>
        <taxon>Thermostaphylospora</taxon>
    </lineage>
</organism>
<dbReference type="Gene3D" id="2.40.10.10">
    <property type="entry name" value="Trypsin-like serine proteases"/>
    <property type="match status" value="2"/>
</dbReference>
<protein>
    <submittedName>
        <fullName evidence="11">Streptogrisin C</fullName>
    </submittedName>
</protein>
<dbReference type="Proteomes" id="UP000217103">
    <property type="component" value="Unassembled WGS sequence"/>
</dbReference>
<keyword evidence="4" id="KW-0378">Hydrolase</keyword>
<evidence type="ECO:0000313" key="11">
    <source>
        <dbReference type="EMBL" id="SDR05952.1"/>
    </source>
</evidence>
<evidence type="ECO:0000256" key="2">
    <source>
        <dbReference type="ARBA" id="ARBA00022670"/>
    </source>
</evidence>
<dbReference type="InterPro" id="IPR009003">
    <property type="entry name" value="Peptidase_S1_PA"/>
</dbReference>
<dbReference type="STRING" id="35622.SAMN04489764_3257"/>
<keyword evidence="5" id="KW-0720">Serine protease</keyword>
<dbReference type="SUPFAM" id="SSF50494">
    <property type="entry name" value="Trypsin-like serine proteases"/>
    <property type="match status" value="1"/>
</dbReference>
<dbReference type="EMBL" id="FNKK01000002">
    <property type="protein sequence ID" value="SDR05952.1"/>
    <property type="molecule type" value="Genomic_DNA"/>
</dbReference>
<feature type="signal peptide" evidence="9">
    <location>
        <begin position="1"/>
        <end position="26"/>
    </location>
</feature>
<dbReference type="AlphaFoldDB" id="A0A1H1FYB3"/>
<keyword evidence="7" id="KW-1015">Disulfide bond</keyword>
<evidence type="ECO:0000256" key="7">
    <source>
        <dbReference type="ARBA" id="ARBA00023157"/>
    </source>
</evidence>
<dbReference type="RefSeq" id="WP_341350674.1">
    <property type="nucleotide sequence ID" value="NZ_FNKK01000002.1"/>
</dbReference>
<dbReference type="PRINTS" id="PR00861">
    <property type="entry name" value="ALYTICPTASE"/>
</dbReference>
<dbReference type="InterPro" id="IPR035070">
    <property type="entry name" value="Streptogrisin_prodomain"/>
</dbReference>
<feature type="region of interest" description="Disordered" evidence="8">
    <location>
        <begin position="22"/>
        <end position="46"/>
    </location>
</feature>
<evidence type="ECO:0000256" key="3">
    <source>
        <dbReference type="ARBA" id="ARBA00022729"/>
    </source>
</evidence>
<feature type="domain" description="Peptidase S1A alpha-lytic prodomain" evidence="10">
    <location>
        <begin position="128"/>
        <end position="184"/>
    </location>
</feature>
<dbReference type="GO" id="GO:0005576">
    <property type="term" value="C:extracellular region"/>
    <property type="evidence" value="ECO:0007669"/>
    <property type="project" value="InterPro"/>
</dbReference>
<gene>
    <name evidence="11" type="ORF">SAMN04489764_3257</name>
</gene>
<keyword evidence="3 9" id="KW-0732">Signal</keyword>
<dbReference type="InterPro" id="IPR004236">
    <property type="entry name" value="Pept_S1_alpha_lytic"/>
</dbReference>
<evidence type="ECO:0000256" key="4">
    <source>
        <dbReference type="ARBA" id="ARBA00022801"/>
    </source>
</evidence>
<proteinExistence type="inferred from homology"/>
<dbReference type="Gene3D" id="3.30.300.50">
    <property type="match status" value="2"/>
</dbReference>
<evidence type="ECO:0000259" key="10">
    <source>
        <dbReference type="Pfam" id="PF02983"/>
    </source>
</evidence>
<keyword evidence="12" id="KW-1185">Reference proteome</keyword>
<dbReference type="CDD" id="cd21112">
    <property type="entry name" value="alphaLP-like"/>
    <property type="match status" value="1"/>
</dbReference>
<evidence type="ECO:0000256" key="8">
    <source>
        <dbReference type="SAM" id="MobiDB-lite"/>
    </source>
</evidence>
<dbReference type="GO" id="GO:0006508">
    <property type="term" value="P:proteolysis"/>
    <property type="evidence" value="ECO:0007669"/>
    <property type="project" value="UniProtKB-KW"/>
</dbReference>
<evidence type="ECO:0000256" key="9">
    <source>
        <dbReference type="SAM" id="SignalP"/>
    </source>
</evidence>